<dbReference type="AlphaFoldDB" id="A0A9P5BQW5"/>
<comment type="caution">
    <text evidence="2">The sequence shown here is derived from an EMBL/GenBank/DDBJ whole genome shotgun (WGS) entry which is preliminary data.</text>
</comment>
<evidence type="ECO:0000313" key="3">
    <source>
        <dbReference type="Proteomes" id="UP000711996"/>
    </source>
</evidence>
<proteinExistence type="predicted"/>
<organism evidence="2 3">
    <name type="scientific">Colletotrichum siamense</name>
    <name type="common">Anthracnose fungus</name>
    <dbReference type="NCBI Taxonomy" id="690259"/>
    <lineage>
        <taxon>Eukaryota</taxon>
        <taxon>Fungi</taxon>
        <taxon>Dikarya</taxon>
        <taxon>Ascomycota</taxon>
        <taxon>Pezizomycotina</taxon>
        <taxon>Sordariomycetes</taxon>
        <taxon>Hypocreomycetidae</taxon>
        <taxon>Glomerellales</taxon>
        <taxon>Glomerellaceae</taxon>
        <taxon>Colletotrichum</taxon>
        <taxon>Colletotrichum gloeosporioides species complex</taxon>
    </lineage>
</organism>
<reference evidence="2" key="1">
    <citation type="submission" date="2019-06" db="EMBL/GenBank/DDBJ databases">
        <authorList>
            <person name="Gan P."/>
            <person name="Shirasu K."/>
        </authorList>
    </citation>
    <scope>NUCLEOTIDE SEQUENCE [LARGE SCALE GENOMIC DNA]</scope>
    <source>
        <strain evidence="2">CAD2</strain>
    </source>
</reference>
<dbReference type="OrthoDB" id="539213at2759"/>
<evidence type="ECO:0000313" key="2">
    <source>
        <dbReference type="EMBL" id="KAF4844220.1"/>
    </source>
</evidence>
<accession>A0A9P5BQW5</accession>
<evidence type="ECO:0000259" key="1">
    <source>
        <dbReference type="Pfam" id="PF14420"/>
    </source>
</evidence>
<feature type="domain" description="Clr5" evidence="1">
    <location>
        <begin position="10"/>
        <end position="60"/>
    </location>
</feature>
<dbReference type="InterPro" id="IPR025676">
    <property type="entry name" value="Clr5_dom"/>
</dbReference>
<sequence length="135" mass="16083">MAPSRTRLTDAEWLQHKPYIRRMIIDQNMSQEEARQRLRDDGVWVTKAQLEYKLKIWGFRRRVPKKKGQAVWQFIGHRIGKRKQQGKASDVFLNGELLDPAKVHKEINRHQPTSLESLRHCEHDLTTNHLFYSID</sequence>
<keyword evidence="3" id="KW-1185">Reference proteome</keyword>
<dbReference type="EMBL" id="QPMT01000079">
    <property type="protein sequence ID" value="KAF4844220.1"/>
    <property type="molecule type" value="Genomic_DNA"/>
</dbReference>
<dbReference type="Pfam" id="PF14420">
    <property type="entry name" value="Clr5"/>
    <property type="match status" value="1"/>
</dbReference>
<gene>
    <name evidence="2" type="ORF">CGCSCA2_v014028</name>
</gene>
<protein>
    <recommendedName>
        <fullName evidence="1">Clr5 domain-containing protein</fullName>
    </recommendedName>
</protein>
<name>A0A9P5BQW5_COLSI</name>
<dbReference type="Proteomes" id="UP000711996">
    <property type="component" value="Unassembled WGS sequence"/>
</dbReference>